<organism evidence="2 3">
    <name type="scientific">Mesorhizobium salmacidum</name>
    <dbReference type="NCBI Taxonomy" id="3015171"/>
    <lineage>
        <taxon>Bacteria</taxon>
        <taxon>Pseudomonadati</taxon>
        <taxon>Pseudomonadota</taxon>
        <taxon>Alphaproteobacteria</taxon>
        <taxon>Hyphomicrobiales</taxon>
        <taxon>Phyllobacteriaceae</taxon>
        <taxon>Mesorhizobium</taxon>
    </lineage>
</organism>
<reference evidence="2 3" key="1">
    <citation type="submission" date="2022-12" db="EMBL/GenBank/DDBJ databases">
        <authorList>
            <person name="Muema E."/>
        </authorList>
    </citation>
    <scope>NUCLEOTIDE SEQUENCE [LARGE SCALE GENOMIC DNA]</scope>
    <source>
        <strain evidence="3">1326</strain>
    </source>
</reference>
<dbReference type="Proteomes" id="UP001387293">
    <property type="component" value="Unassembled WGS sequence"/>
</dbReference>
<dbReference type="PANTHER" id="PTHR43539">
    <property type="entry name" value="FLAVIN-BINDING MONOOXYGENASE-LIKE PROTEIN (AFU_ORTHOLOGUE AFUA_4G09220)"/>
    <property type="match status" value="1"/>
</dbReference>
<dbReference type="InterPro" id="IPR050982">
    <property type="entry name" value="Auxin_biosynth/cation_transpt"/>
</dbReference>
<evidence type="ECO:0000313" key="3">
    <source>
        <dbReference type="Proteomes" id="UP001387293"/>
    </source>
</evidence>
<comment type="caution">
    <text evidence="2">The sequence shown here is derived from an EMBL/GenBank/DDBJ whole genome shotgun (WGS) entry which is preliminary data.</text>
</comment>
<dbReference type="Gene3D" id="3.50.50.60">
    <property type="entry name" value="FAD/NAD(P)-binding domain"/>
    <property type="match status" value="2"/>
</dbReference>
<dbReference type="Pfam" id="PF13738">
    <property type="entry name" value="Pyr_redox_3"/>
    <property type="match status" value="1"/>
</dbReference>
<gene>
    <name evidence="2" type="ORF">O7A60_17575</name>
</gene>
<dbReference type="EMBL" id="JAPYKS010000012">
    <property type="protein sequence ID" value="MEI9410564.1"/>
    <property type="molecule type" value="Genomic_DNA"/>
</dbReference>
<evidence type="ECO:0000313" key="2">
    <source>
        <dbReference type="EMBL" id="MEI9410564.1"/>
    </source>
</evidence>
<proteinExistence type="predicted"/>
<evidence type="ECO:0000256" key="1">
    <source>
        <dbReference type="ARBA" id="ARBA00023002"/>
    </source>
</evidence>
<keyword evidence="1" id="KW-0560">Oxidoreductase</keyword>
<accession>A0ABU8KXW8</accession>
<name>A0ABU8KXW8_9HYPH</name>
<dbReference type="PANTHER" id="PTHR43539:SF78">
    <property type="entry name" value="FLAVIN-CONTAINING MONOOXYGENASE"/>
    <property type="match status" value="1"/>
</dbReference>
<sequence>MSVETIDTLVVGGGQAGVAMSEHLSKCGVPHLVLERGRIAERWRTQRWDSLVANGPAWHDRFPGMEFPRTAPDGFPSKDEVADYFVAYAKQIDAPIRSGVEVKLVQRNVGRPGFRVETSDGVIDANSVVAATGPFQTPVIPPVVPEEAGILQIHSSAYRNPAKLPKGGVLVVGAGSSGVQIADELQRAGRRVYLSVGPHDRPPRAYRGRDFCWWLGVLGKWDLETPGPGTEHVTIAVSGARGGETIDFRRLAAQGLTLVGMTRTYQDGLMSFAPDLAKNIARGDASLMSLLDEADAYVARNGLDLPEEPAARRIEPDPECMTNPIGELHLAKAGIAAIIWATGFAADYSWLKVDAFDEKGRPRHHRGVSIEPGIYFLGLPWQSRRGSSFIWGVWHDAKHVADRISTQRKYLAYHAAAKREAVDA</sequence>
<dbReference type="PRINTS" id="PR00411">
    <property type="entry name" value="PNDRDTASEI"/>
</dbReference>
<keyword evidence="3" id="KW-1185">Reference proteome</keyword>
<protein>
    <submittedName>
        <fullName evidence="2">NAD(P)/FAD-dependent oxidoreductase</fullName>
    </submittedName>
</protein>
<dbReference type="InterPro" id="IPR036188">
    <property type="entry name" value="FAD/NAD-bd_sf"/>
</dbReference>
<dbReference type="RefSeq" id="WP_337107391.1">
    <property type="nucleotide sequence ID" value="NZ_JAPYKS010000012.1"/>
</dbReference>
<dbReference type="SUPFAM" id="SSF51905">
    <property type="entry name" value="FAD/NAD(P)-binding domain"/>
    <property type="match status" value="2"/>
</dbReference>